<name>A0A1F6GM96_9PROT</name>
<reference evidence="2 3" key="1">
    <citation type="journal article" date="2016" name="Nat. Commun.">
        <title>Thousands of microbial genomes shed light on interconnected biogeochemical processes in an aquifer system.</title>
        <authorList>
            <person name="Anantharaman K."/>
            <person name="Brown C.T."/>
            <person name="Hug L.A."/>
            <person name="Sharon I."/>
            <person name="Castelle C.J."/>
            <person name="Probst A.J."/>
            <person name="Thomas B.C."/>
            <person name="Singh A."/>
            <person name="Wilkins M.J."/>
            <person name="Karaoz U."/>
            <person name="Brodie E.L."/>
            <person name="Williams K.H."/>
            <person name="Hubbard S.S."/>
            <person name="Banfield J.F."/>
        </authorList>
    </citation>
    <scope>NUCLEOTIDE SEQUENCE [LARGE SCALE GENOMIC DNA]</scope>
</reference>
<dbReference type="AlphaFoldDB" id="A0A1F6GM96"/>
<comment type="caution">
    <text evidence="2">The sequence shown here is derived from an EMBL/GenBank/DDBJ whole genome shotgun (WGS) entry which is preliminary data.</text>
</comment>
<dbReference type="Proteomes" id="UP000177583">
    <property type="component" value="Unassembled WGS sequence"/>
</dbReference>
<organism evidence="2 3">
    <name type="scientific">Candidatus Lambdaproteobacteria bacterium RIFOXYD2_FULL_56_26</name>
    <dbReference type="NCBI Taxonomy" id="1817773"/>
    <lineage>
        <taxon>Bacteria</taxon>
        <taxon>Pseudomonadati</taxon>
        <taxon>Pseudomonadota</taxon>
        <taxon>Candidatus Lambdaproteobacteria</taxon>
    </lineage>
</organism>
<proteinExistence type="predicted"/>
<evidence type="ECO:0000313" key="3">
    <source>
        <dbReference type="Proteomes" id="UP000177583"/>
    </source>
</evidence>
<dbReference type="EMBL" id="MFNF01000060">
    <property type="protein sequence ID" value="OGG99217.1"/>
    <property type="molecule type" value="Genomic_DNA"/>
</dbReference>
<accession>A0A1F6GM96</accession>
<feature type="region of interest" description="Disordered" evidence="1">
    <location>
        <begin position="1"/>
        <end position="39"/>
    </location>
</feature>
<protein>
    <submittedName>
        <fullName evidence="2">Uncharacterized protein</fullName>
    </submittedName>
</protein>
<gene>
    <name evidence="2" type="ORF">A2557_10135</name>
</gene>
<evidence type="ECO:0000313" key="2">
    <source>
        <dbReference type="EMBL" id="OGG99217.1"/>
    </source>
</evidence>
<evidence type="ECO:0000256" key="1">
    <source>
        <dbReference type="SAM" id="MobiDB-lite"/>
    </source>
</evidence>
<sequence length="74" mass="8175">MLQSQRARAPPKTESGAISKRESKGCKVLGSGNREKKRGPFSESLFLREFYRKTQIFQSNSGLWAGSKGIGGKK</sequence>